<reference evidence="2" key="1">
    <citation type="journal article" date="2012" name="Nat. Genet.">
        <title>Whole-genome sequence of Schistosoma haematobium.</title>
        <authorList>
            <person name="Young N.D."/>
            <person name="Jex A.R."/>
            <person name="Li B."/>
            <person name="Liu S."/>
            <person name="Yang L."/>
            <person name="Xiong Z."/>
            <person name="Li Y."/>
            <person name="Cantacessi C."/>
            <person name="Hall R.S."/>
            <person name="Xu X."/>
            <person name="Chen F."/>
            <person name="Wu X."/>
            <person name="Zerlotini A."/>
            <person name="Oliveira G."/>
            <person name="Hofmann A."/>
            <person name="Zhang G."/>
            <person name="Fang X."/>
            <person name="Kang Y."/>
            <person name="Campbell B.E."/>
            <person name="Loukas A."/>
            <person name="Ranganathan S."/>
            <person name="Rollinson D."/>
            <person name="Rinaldi G."/>
            <person name="Brindley P.J."/>
            <person name="Yang H."/>
            <person name="Wang J."/>
            <person name="Wang J."/>
            <person name="Gasser R.B."/>
        </authorList>
    </citation>
    <scope>NUCLEOTIDE SEQUENCE [LARGE SCALE GENOMIC DNA]</scope>
</reference>
<gene>
    <name evidence="2" type="ORF">MS3_01625</name>
</gene>
<sequence>MGLTWRLRLSYAIGHVLNDLCASVWFTYTLVFFKFGIGIPTSMAGLIILVGQLVDGLMTPVIGLLSDRFSSQSSVPLLISSSSSHSLSASSSVTHNNFNDRLHDSNEHLANHNKNYMSTDSSDVIHSTGNNNNSSFFQRFNSVLRRFRPFGRKIWHLCGSILIIFSFPLIFGPPLGSSNISTLAKMIYYLPLVAIFQAGWAAVQITHLALINELSMESSERTLLTSLRYLFTVLSNLLVYISTFLLLQHQHHVDNNNNNIRNDTSIKNSMNDMLPLRKLLNYNEVEYIMLPMVMTSHPLSKCSNSSLSSPSIIDFGKDDIPAFQKLGFTIIGVGGLTMLLFHFGVRKKDFIHNVRPITIVDNPNHESVSQIKHPAYIITTWKDWLRLPLFWILGFFYMFVRLIVNVSQASTAYLTIYLLHSLRLPKVTMALVPLTVYLTSIATTMVQKPIQDLISRETNSGIGLIFVTIFCILVNYPGNPPIIHRIYIAAGILGIGCTIILITSLAMVSDLIGKYQQHGAFVYGYMSFTDKLANGIVIQIIELLWNECSSLTYYQNVESYGIGTFVLCQFIFLCLYKWQKNVYITNGNSIHEHV</sequence>
<dbReference type="GO" id="GO:0015293">
    <property type="term" value="F:symporter activity"/>
    <property type="evidence" value="ECO:0007669"/>
    <property type="project" value="InterPro"/>
</dbReference>
<protein>
    <submittedName>
        <fullName evidence="2">Major facilitator superfamily domain-containing protein 12</fullName>
    </submittedName>
</protein>
<name>A0A094ZG20_SCHHA</name>
<dbReference type="Pfam" id="PF13347">
    <property type="entry name" value="MFS_2"/>
    <property type="match status" value="1"/>
</dbReference>
<dbReference type="GO" id="GO:0005886">
    <property type="term" value="C:plasma membrane"/>
    <property type="evidence" value="ECO:0007669"/>
    <property type="project" value="TreeGrafter"/>
</dbReference>
<comment type="similarity">
    <text evidence="1">Belongs to the major facilitator superfamily.</text>
</comment>
<dbReference type="Gene3D" id="1.20.1250.20">
    <property type="entry name" value="MFS general substrate transporter like domains"/>
    <property type="match status" value="2"/>
</dbReference>
<dbReference type="PANTHER" id="PTHR11328:SF28">
    <property type="entry name" value="MAJOR FACILITATOR SUPERFAMILY DOMAIN-CONTAINING PROTEIN 12"/>
    <property type="match status" value="1"/>
</dbReference>
<dbReference type="EMBL" id="KL250549">
    <property type="protein sequence ID" value="KGB33450.1"/>
    <property type="molecule type" value="Genomic_DNA"/>
</dbReference>
<dbReference type="AlphaFoldDB" id="A0A094ZG20"/>
<dbReference type="InterPro" id="IPR036259">
    <property type="entry name" value="MFS_trans_sf"/>
</dbReference>
<organism evidence="2">
    <name type="scientific">Schistosoma haematobium</name>
    <name type="common">Blood fluke</name>
    <dbReference type="NCBI Taxonomy" id="6185"/>
    <lineage>
        <taxon>Eukaryota</taxon>
        <taxon>Metazoa</taxon>
        <taxon>Spiralia</taxon>
        <taxon>Lophotrochozoa</taxon>
        <taxon>Platyhelminthes</taxon>
        <taxon>Trematoda</taxon>
        <taxon>Digenea</taxon>
        <taxon>Strigeidida</taxon>
        <taxon>Schistosomatoidea</taxon>
        <taxon>Schistosomatidae</taxon>
        <taxon>Schistosoma</taxon>
    </lineage>
</organism>
<evidence type="ECO:0000256" key="1">
    <source>
        <dbReference type="ARBA" id="ARBA00008335"/>
    </source>
</evidence>
<accession>A0A094ZG20</accession>
<proteinExistence type="inferred from homology"/>
<dbReference type="STRING" id="6185.A0A094ZG20"/>
<dbReference type="PANTHER" id="PTHR11328">
    <property type="entry name" value="MAJOR FACILITATOR SUPERFAMILY DOMAIN-CONTAINING PROTEIN"/>
    <property type="match status" value="1"/>
</dbReference>
<dbReference type="SUPFAM" id="SSF103473">
    <property type="entry name" value="MFS general substrate transporter"/>
    <property type="match status" value="2"/>
</dbReference>
<dbReference type="InterPro" id="IPR039672">
    <property type="entry name" value="MFS_2"/>
</dbReference>
<evidence type="ECO:0000313" key="2">
    <source>
        <dbReference type="EMBL" id="KGB33450.1"/>
    </source>
</evidence>
<dbReference type="GO" id="GO:0008643">
    <property type="term" value="P:carbohydrate transport"/>
    <property type="evidence" value="ECO:0007669"/>
    <property type="project" value="InterPro"/>
</dbReference>
<dbReference type="CDD" id="cd17491">
    <property type="entry name" value="MFS_MFSD12"/>
    <property type="match status" value="1"/>
</dbReference>